<dbReference type="AlphaFoldDB" id="A0A5C3QH95"/>
<dbReference type="InterPro" id="IPR036265">
    <property type="entry name" value="HIT-like_sf"/>
</dbReference>
<dbReference type="GO" id="GO:0009117">
    <property type="term" value="P:nucleotide metabolic process"/>
    <property type="evidence" value="ECO:0007669"/>
    <property type="project" value="InterPro"/>
</dbReference>
<protein>
    <submittedName>
        <fullName evidence="4">HIT-like domain-containing protein</fullName>
    </submittedName>
</protein>
<dbReference type="STRING" id="1884261.A0A5C3QH95"/>
<dbReference type="OrthoDB" id="10267950at2759"/>
<dbReference type="InterPro" id="IPR043171">
    <property type="entry name" value="Ap4A_phos1/2-like"/>
</dbReference>
<gene>
    <name evidence="4" type="ORF">BDV98DRAFT_549034</name>
</gene>
<dbReference type="SUPFAM" id="SSF54197">
    <property type="entry name" value="HIT-like"/>
    <property type="match status" value="1"/>
</dbReference>
<evidence type="ECO:0000313" key="4">
    <source>
        <dbReference type="EMBL" id="TFL01463.1"/>
    </source>
</evidence>
<evidence type="ECO:0000259" key="2">
    <source>
        <dbReference type="Pfam" id="PF09830"/>
    </source>
</evidence>
<dbReference type="Pfam" id="PF19327">
    <property type="entry name" value="Ap4A_phos_N"/>
    <property type="match status" value="1"/>
</dbReference>
<dbReference type="Pfam" id="PF09830">
    <property type="entry name" value="ATP_transf"/>
    <property type="match status" value="1"/>
</dbReference>
<dbReference type="PANTHER" id="PTHR38420">
    <property type="entry name" value="AP-4-A PHOSPHORYLASE II"/>
    <property type="match status" value="1"/>
</dbReference>
<evidence type="ECO:0000256" key="1">
    <source>
        <dbReference type="PIRSR" id="PIRSR000846-1"/>
    </source>
</evidence>
<keyword evidence="5" id="KW-1185">Reference proteome</keyword>
<dbReference type="InterPro" id="IPR009163">
    <property type="entry name" value="Ap4A_phos1/2"/>
</dbReference>
<evidence type="ECO:0000259" key="3">
    <source>
        <dbReference type="Pfam" id="PF19327"/>
    </source>
</evidence>
<dbReference type="Gene3D" id="3.30.428.70">
    <property type="match status" value="1"/>
</dbReference>
<feature type="domain" description="Ap4A phosphorylase 1/2 N-terminal" evidence="3">
    <location>
        <begin position="4"/>
        <end position="185"/>
    </location>
</feature>
<dbReference type="Proteomes" id="UP000305067">
    <property type="component" value="Unassembled WGS sequence"/>
</dbReference>
<name>A0A5C3QH95_9AGAR</name>
<dbReference type="PANTHER" id="PTHR38420:SF1">
    <property type="entry name" value="PUTATIVE (AFU_ORTHOLOGUE AFUA_5G14690)-RELATED"/>
    <property type="match status" value="1"/>
</dbReference>
<sequence length="353" mass="39068">MASSPAEIITRIPTQFAKAKQDGDLFFYPSTVHSHTEIGIDFEIRLCPALQKKPVLPTPQFEVPPVVSSTTEEKPVDPFMPPYNKGLYIGELKDELEDKEYVVLLNKFALVEGHALLISKKFESQSAPLSPGDLVMAYTLLRASRQQGRNIFAFYNCNDNSGASQPHKHLQFMPSPENDAPPIERVARSIRLESPDKPFTLASLPYAHYIFRLPPYLATQPLKSISDLEKLETVLAGAYITLLDLVISLLRHTDHESSSDAQTRGAAATRPSYNMIMTTEHIHMIPRLKESYSLSTSGPASDVNSLGFAGMLMVKSEEQLAHVKKESVARILTGVGCKPGEWDDMATGVVLDD</sequence>
<organism evidence="4 5">
    <name type="scientific">Pterulicium gracile</name>
    <dbReference type="NCBI Taxonomy" id="1884261"/>
    <lineage>
        <taxon>Eukaryota</taxon>
        <taxon>Fungi</taxon>
        <taxon>Dikarya</taxon>
        <taxon>Basidiomycota</taxon>
        <taxon>Agaricomycotina</taxon>
        <taxon>Agaricomycetes</taxon>
        <taxon>Agaricomycetidae</taxon>
        <taxon>Agaricales</taxon>
        <taxon>Pleurotineae</taxon>
        <taxon>Pterulaceae</taxon>
        <taxon>Pterulicium</taxon>
    </lineage>
</organism>
<dbReference type="GO" id="GO:0003877">
    <property type="term" value="F:ATP:ADP adenylyltransferase activity"/>
    <property type="evidence" value="ECO:0007669"/>
    <property type="project" value="InterPro"/>
</dbReference>
<evidence type="ECO:0000313" key="5">
    <source>
        <dbReference type="Proteomes" id="UP000305067"/>
    </source>
</evidence>
<accession>A0A5C3QH95</accession>
<dbReference type="InterPro" id="IPR019200">
    <property type="entry name" value="ATP_adenylylTrfase_C"/>
</dbReference>
<dbReference type="EMBL" id="ML178825">
    <property type="protein sequence ID" value="TFL01463.1"/>
    <property type="molecule type" value="Genomic_DNA"/>
</dbReference>
<dbReference type="InterPro" id="IPR045759">
    <property type="entry name" value="Ap4A_phos1/2_N"/>
</dbReference>
<feature type="active site" description="Nucleophile" evidence="1">
    <location>
        <position position="169"/>
    </location>
</feature>
<reference evidence="4 5" key="1">
    <citation type="journal article" date="2019" name="Nat. Ecol. Evol.">
        <title>Megaphylogeny resolves global patterns of mushroom evolution.</title>
        <authorList>
            <person name="Varga T."/>
            <person name="Krizsan K."/>
            <person name="Foldi C."/>
            <person name="Dima B."/>
            <person name="Sanchez-Garcia M."/>
            <person name="Sanchez-Ramirez S."/>
            <person name="Szollosi G.J."/>
            <person name="Szarkandi J.G."/>
            <person name="Papp V."/>
            <person name="Albert L."/>
            <person name="Andreopoulos W."/>
            <person name="Angelini C."/>
            <person name="Antonin V."/>
            <person name="Barry K.W."/>
            <person name="Bougher N.L."/>
            <person name="Buchanan P."/>
            <person name="Buyck B."/>
            <person name="Bense V."/>
            <person name="Catcheside P."/>
            <person name="Chovatia M."/>
            <person name="Cooper J."/>
            <person name="Damon W."/>
            <person name="Desjardin D."/>
            <person name="Finy P."/>
            <person name="Geml J."/>
            <person name="Haridas S."/>
            <person name="Hughes K."/>
            <person name="Justo A."/>
            <person name="Karasinski D."/>
            <person name="Kautmanova I."/>
            <person name="Kiss B."/>
            <person name="Kocsube S."/>
            <person name="Kotiranta H."/>
            <person name="LaButti K.M."/>
            <person name="Lechner B.E."/>
            <person name="Liimatainen K."/>
            <person name="Lipzen A."/>
            <person name="Lukacs Z."/>
            <person name="Mihaltcheva S."/>
            <person name="Morgado L.N."/>
            <person name="Niskanen T."/>
            <person name="Noordeloos M.E."/>
            <person name="Ohm R.A."/>
            <person name="Ortiz-Santana B."/>
            <person name="Ovrebo C."/>
            <person name="Racz N."/>
            <person name="Riley R."/>
            <person name="Savchenko A."/>
            <person name="Shiryaev A."/>
            <person name="Soop K."/>
            <person name="Spirin V."/>
            <person name="Szebenyi C."/>
            <person name="Tomsovsky M."/>
            <person name="Tulloss R.E."/>
            <person name="Uehling J."/>
            <person name="Grigoriev I.V."/>
            <person name="Vagvolgyi C."/>
            <person name="Papp T."/>
            <person name="Martin F.M."/>
            <person name="Miettinen O."/>
            <person name="Hibbett D.S."/>
            <person name="Nagy L.G."/>
        </authorList>
    </citation>
    <scope>NUCLEOTIDE SEQUENCE [LARGE SCALE GENOMIC DNA]</scope>
    <source>
        <strain evidence="4 5">CBS 309.79</strain>
    </source>
</reference>
<feature type="domain" description="ATP adenylyltransferase C-terminal" evidence="2">
    <location>
        <begin position="203"/>
        <end position="337"/>
    </location>
</feature>
<dbReference type="GO" id="GO:0005524">
    <property type="term" value="F:ATP binding"/>
    <property type="evidence" value="ECO:0007669"/>
    <property type="project" value="InterPro"/>
</dbReference>
<dbReference type="PIRSF" id="PIRSF000846">
    <property type="entry name" value="ATP_adenylyltr"/>
    <property type="match status" value="1"/>
</dbReference>
<proteinExistence type="predicted"/>